<dbReference type="STRING" id="1336337.A0A3N4KDW2"/>
<dbReference type="EMBL" id="ML120359">
    <property type="protein sequence ID" value="RPB04085.1"/>
    <property type="molecule type" value="Genomic_DNA"/>
</dbReference>
<evidence type="ECO:0000313" key="1">
    <source>
        <dbReference type="EMBL" id="RPB04085.1"/>
    </source>
</evidence>
<evidence type="ECO:0008006" key="3">
    <source>
        <dbReference type="Google" id="ProtNLM"/>
    </source>
</evidence>
<dbReference type="AlphaFoldDB" id="A0A3N4KDW2"/>
<accession>A0A3N4KDW2</accession>
<dbReference type="Proteomes" id="UP000276215">
    <property type="component" value="Unassembled WGS sequence"/>
</dbReference>
<evidence type="ECO:0000313" key="2">
    <source>
        <dbReference type="Proteomes" id="UP000276215"/>
    </source>
</evidence>
<proteinExistence type="predicted"/>
<organism evidence="1 2">
    <name type="scientific">Choiromyces venosus 120613-1</name>
    <dbReference type="NCBI Taxonomy" id="1336337"/>
    <lineage>
        <taxon>Eukaryota</taxon>
        <taxon>Fungi</taxon>
        <taxon>Dikarya</taxon>
        <taxon>Ascomycota</taxon>
        <taxon>Pezizomycotina</taxon>
        <taxon>Pezizomycetes</taxon>
        <taxon>Pezizales</taxon>
        <taxon>Tuberaceae</taxon>
        <taxon>Choiromyces</taxon>
    </lineage>
</organism>
<dbReference type="GO" id="GO:0003676">
    <property type="term" value="F:nucleic acid binding"/>
    <property type="evidence" value="ECO:0007669"/>
    <property type="project" value="InterPro"/>
</dbReference>
<dbReference type="OrthoDB" id="4843387at2759"/>
<sequence length="233" mass="26544">MTHAVIKRGKEITPRRRAAIVTLRSLPKLLTFQKIKELTDIPISTANDIWLHTIDNAQRNRLADGGDLEEPLSLLELVDSKCSDPDTRSGRPEALTEDEKDCLITTIKRDFKTRRMKLVDLHREAGLSHVGDGIVHRALVSRGLHVYREEFKPILGPEHKLNRLNYCYARGTWHPAVEWADYMFTDEMSIEVGTVFGLSLVWREKGEKWHDDCVGTKKKNGTSVMCWGAIGWG</sequence>
<dbReference type="Gene3D" id="3.30.420.10">
    <property type="entry name" value="Ribonuclease H-like superfamily/Ribonuclease H"/>
    <property type="match status" value="1"/>
</dbReference>
<gene>
    <name evidence="1" type="ORF">L873DRAFT_1840589</name>
</gene>
<dbReference type="InterPro" id="IPR036397">
    <property type="entry name" value="RNaseH_sf"/>
</dbReference>
<protein>
    <recommendedName>
        <fullName evidence="3">Transposase Tc1-like domain-containing protein</fullName>
    </recommendedName>
</protein>
<name>A0A3N4KDW2_9PEZI</name>
<reference evidence="1 2" key="1">
    <citation type="journal article" date="2018" name="Nat. Ecol. Evol.">
        <title>Pezizomycetes genomes reveal the molecular basis of ectomycorrhizal truffle lifestyle.</title>
        <authorList>
            <person name="Murat C."/>
            <person name="Payen T."/>
            <person name="Noel B."/>
            <person name="Kuo A."/>
            <person name="Morin E."/>
            <person name="Chen J."/>
            <person name="Kohler A."/>
            <person name="Krizsan K."/>
            <person name="Balestrini R."/>
            <person name="Da Silva C."/>
            <person name="Montanini B."/>
            <person name="Hainaut M."/>
            <person name="Levati E."/>
            <person name="Barry K.W."/>
            <person name="Belfiori B."/>
            <person name="Cichocki N."/>
            <person name="Clum A."/>
            <person name="Dockter R.B."/>
            <person name="Fauchery L."/>
            <person name="Guy J."/>
            <person name="Iotti M."/>
            <person name="Le Tacon F."/>
            <person name="Lindquist E.A."/>
            <person name="Lipzen A."/>
            <person name="Malagnac F."/>
            <person name="Mello A."/>
            <person name="Molinier V."/>
            <person name="Miyauchi S."/>
            <person name="Poulain J."/>
            <person name="Riccioni C."/>
            <person name="Rubini A."/>
            <person name="Sitrit Y."/>
            <person name="Splivallo R."/>
            <person name="Traeger S."/>
            <person name="Wang M."/>
            <person name="Zifcakova L."/>
            <person name="Wipf D."/>
            <person name="Zambonelli A."/>
            <person name="Paolocci F."/>
            <person name="Nowrousian M."/>
            <person name="Ottonello S."/>
            <person name="Baldrian P."/>
            <person name="Spatafora J.W."/>
            <person name="Henrissat B."/>
            <person name="Nagy L.G."/>
            <person name="Aury J.M."/>
            <person name="Wincker P."/>
            <person name="Grigoriev I.V."/>
            <person name="Bonfante P."/>
            <person name="Martin F.M."/>
        </authorList>
    </citation>
    <scope>NUCLEOTIDE SEQUENCE [LARGE SCALE GENOMIC DNA]</scope>
    <source>
        <strain evidence="1 2">120613-1</strain>
    </source>
</reference>
<keyword evidence="2" id="KW-1185">Reference proteome</keyword>